<dbReference type="PATRIC" id="fig|1345697.3.peg.2071"/>
<evidence type="ECO:0000313" key="2">
    <source>
        <dbReference type="Proteomes" id="UP000015500"/>
    </source>
</evidence>
<sequence>MDKIEEGDQEGMKRLSHNMARKGMIVKEIARLVDLSKEES</sequence>
<gene>
    <name evidence="1" type="ORF">M493_10680</name>
</gene>
<dbReference type="AlphaFoldDB" id="S5Z6A3"/>
<reference evidence="1 2" key="1">
    <citation type="journal article" date="2014" name="Genome Announc.">
        <title>Complete Genome Sequence of the Thermophilic Polychlorinated Biphenyl Degrader Geobacillus sp. Strain JF8 (NBRC 109937).</title>
        <authorList>
            <person name="Shintani M."/>
            <person name="Ohtsubo Y."/>
            <person name="Fukuda K."/>
            <person name="Hosoyama A."/>
            <person name="Ohji S."/>
            <person name="Yamazoe A."/>
            <person name="Fujita N."/>
            <person name="Nagata Y."/>
            <person name="Tsuda M."/>
            <person name="Hatta T."/>
            <person name="Kimbara K."/>
        </authorList>
    </citation>
    <scope>NUCLEOTIDE SEQUENCE [LARGE SCALE GENOMIC DNA]</scope>
    <source>
        <strain evidence="1 2">JF8</strain>
    </source>
</reference>
<dbReference type="Proteomes" id="UP000015500">
    <property type="component" value="Chromosome"/>
</dbReference>
<name>S5Z6A3_GEOG3</name>
<dbReference type="HOGENOM" id="CLU_3290242_0_0_9"/>
<proteinExistence type="predicted"/>
<organism evidence="1 2">
    <name type="scientific">Geobacillus genomosp. 3</name>
    <dbReference type="NCBI Taxonomy" id="1921421"/>
    <lineage>
        <taxon>Bacteria</taxon>
        <taxon>Bacillati</taxon>
        <taxon>Bacillota</taxon>
        <taxon>Bacilli</taxon>
        <taxon>Bacillales</taxon>
        <taxon>Anoxybacillaceae</taxon>
        <taxon>Geobacillus</taxon>
    </lineage>
</organism>
<dbReference type="KEGG" id="gjf:M493_10680"/>
<evidence type="ECO:0000313" key="1">
    <source>
        <dbReference type="EMBL" id="AGT32397.1"/>
    </source>
</evidence>
<dbReference type="EMBL" id="CP006254">
    <property type="protein sequence ID" value="AGT32397.1"/>
    <property type="molecule type" value="Genomic_DNA"/>
</dbReference>
<keyword evidence="2" id="KW-1185">Reference proteome</keyword>
<protein>
    <recommendedName>
        <fullName evidence="3">Transposase</fullName>
    </recommendedName>
</protein>
<accession>S5Z6A3</accession>
<evidence type="ECO:0008006" key="3">
    <source>
        <dbReference type="Google" id="ProtNLM"/>
    </source>
</evidence>